<evidence type="ECO:0000256" key="1">
    <source>
        <dbReference type="ARBA" id="ARBA00023157"/>
    </source>
</evidence>
<dbReference type="PROSITE" id="PS01180">
    <property type="entry name" value="CUB"/>
    <property type="match status" value="2"/>
</dbReference>
<sequence length="303" mass="34191">MFIHFYTLKRTANTQNRGFKGIFEFSESFVKLDFIHGYLKLYLKGQEVEGAYDKFDHEFCGNDLPYAVVSDGPRLVMVFSSGELQGRGFKAKYSFETEYKIPGTASPDGSCSFTYKICFEDWLELYVLFRDKSDLFLGRYCGYTSPGPIESPRNSVGLKVLLHTDSENVASGFKARYVFEVAKSIFGDCGNNSTGQDFGIVSSPNFPSNYNGPGKGLASKTCNWYITARTGYKLLLNFESFAGFKLVWTEIQDMNQVAQHASNTCEPMFHFQCELSKYCIATRLRCNGIYNCGSNDKSDEQNC</sequence>
<dbReference type="InterPro" id="IPR053207">
    <property type="entry name" value="Non-NMDA_GluR_Accessory"/>
</dbReference>
<dbReference type="InterPro" id="IPR036055">
    <property type="entry name" value="LDL_receptor-like_sf"/>
</dbReference>
<gene>
    <name evidence="5" type="primary">CSON011903</name>
</gene>
<dbReference type="SUPFAM" id="SSF57424">
    <property type="entry name" value="LDL receptor-like module"/>
    <property type="match status" value="1"/>
</dbReference>
<reference evidence="4" key="1">
    <citation type="submission" date="2018-04" db="EMBL/GenBank/DDBJ databases">
        <authorList>
            <person name="Go L.Y."/>
            <person name="Mitchell J.A."/>
        </authorList>
    </citation>
    <scope>NUCLEOTIDE SEQUENCE</scope>
    <source>
        <tissue evidence="4">Whole organism</tissue>
    </source>
</reference>
<dbReference type="PROSITE" id="PS50068">
    <property type="entry name" value="LDLRA_2"/>
    <property type="match status" value="1"/>
</dbReference>
<dbReference type="SMART" id="SM00192">
    <property type="entry name" value="LDLa"/>
    <property type="match status" value="1"/>
</dbReference>
<dbReference type="VEuPathDB" id="VectorBase:CSON011903"/>
<dbReference type="PANTHER" id="PTHR47537:SF6">
    <property type="entry name" value="CUB DOMAIN-CONTAINING PROTEIN"/>
    <property type="match status" value="1"/>
</dbReference>
<accession>A0A336M4Y3</accession>
<dbReference type="InterPro" id="IPR000859">
    <property type="entry name" value="CUB_dom"/>
</dbReference>
<dbReference type="EMBL" id="UFQS01000538">
    <property type="protein sequence ID" value="SSX04707.1"/>
    <property type="molecule type" value="Genomic_DNA"/>
</dbReference>
<dbReference type="Gene3D" id="2.60.120.290">
    <property type="entry name" value="Spermadhesin, CUB domain"/>
    <property type="match status" value="3"/>
</dbReference>
<dbReference type="PANTHER" id="PTHR47537">
    <property type="entry name" value="CUBILIN"/>
    <property type="match status" value="1"/>
</dbReference>
<reference evidence="5" key="2">
    <citation type="submission" date="2018-07" db="EMBL/GenBank/DDBJ databases">
        <authorList>
            <person name="Quirk P.G."/>
            <person name="Krulwich T.A."/>
        </authorList>
    </citation>
    <scope>NUCLEOTIDE SEQUENCE</scope>
</reference>
<dbReference type="Pfam" id="PF00431">
    <property type="entry name" value="CUB"/>
    <property type="match status" value="2"/>
</dbReference>
<comment type="caution">
    <text evidence="2">Lacks conserved residue(s) required for the propagation of feature annotation.</text>
</comment>
<keyword evidence="1" id="KW-1015">Disulfide bond</keyword>
<dbReference type="InterPro" id="IPR035914">
    <property type="entry name" value="Sperma_CUB_dom_sf"/>
</dbReference>
<proteinExistence type="predicted"/>
<dbReference type="SUPFAM" id="SSF49854">
    <property type="entry name" value="Spermadhesin, CUB domain"/>
    <property type="match status" value="3"/>
</dbReference>
<dbReference type="InterPro" id="IPR002172">
    <property type="entry name" value="LDrepeatLR_classA_rpt"/>
</dbReference>
<evidence type="ECO:0000259" key="3">
    <source>
        <dbReference type="PROSITE" id="PS01180"/>
    </source>
</evidence>
<dbReference type="EMBL" id="UFQT01000538">
    <property type="protein sequence ID" value="SSX25070.1"/>
    <property type="molecule type" value="Genomic_DNA"/>
</dbReference>
<dbReference type="AlphaFoldDB" id="A0A336M4Y3"/>
<dbReference type="CDD" id="cd00041">
    <property type="entry name" value="CUB"/>
    <property type="match status" value="2"/>
</dbReference>
<protein>
    <submittedName>
        <fullName evidence="5">CSON011903 protein</fullName>
    </submittedName>
</protein>
<evidence type="ECO:0000256" key="2">
    <source>
        <dbReference type="PROSITE-ProRule" id="PRU00124"/>
    </source>
</evidence>
<evidence type="ECO:0000313" key="4">
    <source>
        <dbReference type="EMBL" id="SSX04707.1"/>
    </source>
</evidence>
<feature type="domain" description="CUB" evidence="3">
    <location>
        <begin position="189"/>
        <end position="279"/>
    </location>
</feature>
<organism evidence="5">
    <name type="scientific">Culicoides sonorensis</name>
    <name type="common">Biting midge</name>
    <dbReference type="NCBI Taxonomy" id="179676"/>
    <lineage>
        <taxon>Eukaryota</taxon>
        <taxon>Metazoa</taxon>
        <taxon>Ecdysozoa</taxon>
        <taxon>Arthropoda</taxon>
        <taxon>Hexapoda</taxon>
        <taxon>Insecta</taxon>
        <taxon>Pterygota</taxon>
        <taxon>Neoptera</taxon>
        <taxon>Endopterygota</taxon>
        <taxon>Diptera</taxon>
        <taxon>Nematocera</taxon>
        <taxon>Chironomoidea</taxon>
        <taxon>Ceratopogonidae</taxon>
        <taxon>Ceratopogoninae</taxon>
        <taxon>Culicoides</taxon>
        <taxon>Monoculicoides</taxon>
    </lineage>
</organism>
<dbReference type="GO" id="GO:0005886">
    <property type="term" value="C:plasma membrane"/>
    <property type="evidence" value="ECO:0007669"/>
    <property type="project" value="TreeGrafter"/>
</dbReference>
<dbReference type="Gene3D" id="4.10.400.10">
    <property type="entry name" value="Low-density Lipoprotein Receptor"/>
    <property type="match status" value="1"/>
</dbReference>
<feature type="domain" description="CUB" evidence="3">
    <location>
        <begin position="86"/>
        <end position="180"/>
    </location>
</feature>
<evidence type="ECO:0000313" key="5">
    <source>
        <dbReference type="EMBL" id="SSX25070.1"/>
    </source>
</evidence>
<name>A0A336M4Y3_CULSO</name>
<dbReference type="Pfam" id="PF00057">
    <property type="entry name" value="Ldl_recept_a"/>
    <property type="match status" value="1"/>
</dbReference>